<dbReference type="Gene3D" id="2.40.50.140">
    <property type="entry name" value="Nucleic acid-binding proteins"/>
    <property type="match status" value="1"/>
</dbReference>
<dbReference type="CDD" id="cd00777">
    <property type="entry name" value="AspRS_core"/>
    <property type="match status" value="1"/>
</dbReference>
<sequence length="576" mass="67072">MFSTSLRSTMCGYVSLEFLGKEITLVGWVKRVRDHGNIVFIDLKDRSGIVQIFTDKKELISIVKELRSEDVVQIKGVVRKRPENMINRDMKTGEIEVDLKELKIINRSEVLPFVLDDDVKAGEELRLKYRYLDLRRNCMNETLIKRSEIIKNIRDFLFEEGFVEVETPVMSKSTPEGARDYLVPSRIHKGKFYALVQSPQIYKQLLMVAGFDRYFQIARCFRDEDQRADRQPEFTQLDIEMSFVERDDILSLIERLMQKIFREIFKTELPIPFKRLTYDEVFEKYGSDKPDLRFDLKINDFSEIVKKTDFKVFSDSEYTGGIIFENELTRKEIDLLNDFVKSTGGNGITYLKIDDTTMTGPVAKYFKENPFNVKKGTILFISGKKKRTLEYLGMLRKKLASLKNLYDENEFNFLWVVDFPLFEYDEDEKRYVACHHMFTMPKKEHLDIISKEPLKARADTYDLVCNGVELASGSIRIHDRNIQKEIMKIIGMSEEELESKFGFLLEAFKYGAPPHGGIAPGIDRMVSLLLKKENIRDVIAFPKTLNGIGLMENTPDYVSEKQLKELGIKVVKDEKN</sequence>
<dbReference type="InterPro" id="IPR006195">
    <property type="entry name" value="aa-tRNA-synth_II"/>
</dbReference>
<keyword evidence="7" id="KW-0963">Cytoplasm</keyword>
<comment type="caution">
    <text evidence="7">Lacks conserved residue(s) required for the propagation of feature annotation.</text>
</comment>
<evidence type="ECO:0000256" key="5">
    <source>
        <dbReference type="ARBA" id="ARBA00022917"/>
    </source>
</evidence>
<organism evidence="9">
    <name type="scientific">candidate division WOR-3 bacterium</name>
    <dbReference type="NCBI Taxonomy" id="2052148"/>
    <lineage>
        <taxon>Bacteria</taxon>
        <taxon>Bacteria division WOR-3</taxon>
    </lineage>
</organism>
<evidence type="ECO:0000256" key="1">
    <source>
        <dbReference type="ARBA" id="ARBA00006303"/>
    </source>
</evidence>
<keyword evidence="3 7" id="KW-0547">Nucleotide-binding</keyword>
<evidence type="ECO:0000256" key="3">
    <source>
        <dbReference type="ARBA" id="ARBA00022741"/>
    </source>
</evidence>
<feature type="binding site" evidence="7">
    <location>
        <position position="176"/>
    </location>
    <ligand>
        <name>L-aspartate</name>
        <dbReference type="ChEBI" id="CHEBI:29991"/>
    </ligand>
</feature>
<evidence type="ECO:0000256" key="7">
    <source>
        <dbReference type="HAMAP-Rule" id="MF_00044"/>
    </source>
</evidence>
<keyword evidence="2 7" id="KW-0436">Ligase</keyword>
<dbReference type="InterPro" id="IPR004115">
    <property type="entry name" value="GAD-like_sf"/>
</dbReference>
<gene>
    <name evidence="7 9" type="primary">aspS</name>
    <name evidence="9" type="ORF">ENS15_04750</name>
</gene>
<evidence type="ECO:0000313" key="9">
    <source>
        <dbReference type="EMBL" id="HFK23940.1"/>
    </source>
</evidence>
<comment type="catalytic activity">
    <reaction evidence="7">
        <text>tRNA(Asx) + L-aspartate + ATP = L-aspartyl-tRNA(Asx) + AMP + diphosphate</text>
        <dbReference type="Rhea" id="RHEA:18349"/>
        <dbReference type="Rhea" id="RHEA-COMP:9710"/>
        <dbReference type="Rhea" id="RHEA-COMP:9711"/>
        <dbReference type="ChEBI" id="CHEBI:29991"/>
        <dbReference type="ChEBI" id="CHEBI:30616"/>
        <dbReference type="ChEBI" id="CHEBI:33019"/>
        <dbReference type="ChEBI" id="CHEBI:78442"/>
        <dbReference type="ChEBI" id="CHEBI:78516"/>
        <dbReference type="ChEBI" id="CHEBI:456215"/>
        <dbReference type="EC" id="6.1.1.23"/>
    </reaction>
</comment>
<feature type="binding site" evidence="7">
    <location>
        <begin position="222"/>
        <end position="224"/>
    </location>
    <ligand>
        <name>ATP</name>
        <dbReference type="ChEBI" id="CHEBI:30616"/>
    </ligand>
</feature>
<reference evidence="9" key="1">
    <citation type="journal article" date="2020" name="mSystems">
        <title>Genome- and Community-Level Interaction Insights into Carbon Utilization and Element Cycling Functions of Hydrothermarchaeota in Hydrothermal Sediment.</title>
        <authorList>
            <person name="Zhou Z."/>
            <person name="Liu Y."/>
            <person name="Xu W."/>
            <person name="Pan J."/>
            <person name="Luo Z.H."/>
            <person name="Li M."/>
        </authorList>
    </citation>
    <scope>NUCLEOTIDE SEQUENCE [LARGE SCALE GENOMIC DNA]</scope>
    <source>
        <strain evidence="9">SpSt-464</strain>
    </source>
</reference>
<dbReference type="InterPro" id="IPR004364">
    <property type="entry name" value="Aa-tRNA-synt_II"/>
</dbReference>
<dbReference type="AlphaFoldDB" id="A0A7C3N777"/>
<dbReference type="InterPro" id="IPR004365">
    <property type="entry name" value="NA-bd_OB_tRNA"/>
</dbReference>
<dbReference type="PROSITE" id="PS50862">
    <property type="entry name" value="AA_TRNA_LIGASE_II"/>
    <property type="match status" value="1"/>
</dbReference>
<feature type="binding site" evidence="7">
    <location>
        <begin position="521"/>
        <end position="524"/>
    </location>
    <ligand>
        <name>ATP</name>
        <dbReference type="ChEBI" id="CHEBI:30616"/>
    </ligand>
</feature>
<dbReference type="Gene3D" id="3.30.1360.30">
    <property type="entry name" value="GAD-like domain"/>
    <property type="match status" value="1"/>
</dbReference>
<comment type="subcellular location">
    <subcellularLocation>
        <location evidence="7">Cytoplasm</location>
    </subcellularLocation>
</comment>
<evidence type="ECO:0000256" key="6">
    <source>
        <dbReference type="ARBA" id="ARBA00023146"/>
    </source>
</evidence>
<dbReference type="InterPro" id="IPR004524">
    <property type="entry name" value="Asp-tRNA-ligase_1"/>
</dbReference>
<comment type="function">
    <text evidence="7">Aspartyl-tRNA synthetase with relaxed tRNA specificity since it is able to aspartylate not only its cognate tRNA(Asp) but also tRNA(Asn). Reaction proceeds in two steps: L-aspartate is first activated by ATP to form Asp-AMP and then transferred to the acceptor end of tRNA(Asp/Asn).</text>
</comment>
<dbReference type="NCBIfam" id="NF001750">
    <property type="entry name" value="PRK00476.1"/>
    <property type="match status" value="1"/>
</dbReference>
<dbReference type="InterPro" id="IPR047090">
    <property type="entry name" value="AspRS_core"/>
</dbReference>
<dbReference type="Pfam" id="PF01336">
    <property type="entry name" value="tRNA_anti-codon"/>
    <property type="match status" value="1"/>
</dbReference>
<feature type="domain" description="Aminoacyl-transfer RNA synthetases class-II family profile" evidence="8">
    <location>
        <begin position="146"/>
        <end position="542"/>
    </location>
</feature>
<evidence type="ECO:0000256" key="2">
    <source>
        <dbReference type="ARBA" id="ARBA00022598"/>
    </source>
</evidence>
<feature type="region of interest" description="Aspartate" evidence="7">
    <location>
        <begin position="200"/>
        <end position="203"/>
    </location>
</feature>
<proteinExistence type="inferred from homology"/>
<dbReference type="InterPro" id="IPR045864">
    <property type="entry name" value="aa-tRNA-synth_II/BPL/LPL"/>
</dbReference>
<feature type="site" description="Important for tRNA non-discrimination" evidence="7">
    <location>
        <position position="35"/>
    </location>
</feature>
<dbReference type="CDD" id="cd04317">
    <property type="entry name" value="EcAspRS_like_N"/>
    <property type="match status" value="1"/>
</dbReference>
<dbReference type="SUPFAM" id="SSF55681">
    <property type="entry name" value="Class II aaRS and biotin synthetases"/>
    <property type="match status" value="1"/>
</dbReference>
<comment type="subunit">
    <text evidence="7">Homodimer.</text>
</comment>
<dbReference type="PRINTS" id="PR01042">
    <property type="entry name" value="TRNASYNTHASP"/>
</dbReference>
<dbReference type="GO" id="GO:0005524">
    <property type="term" value="F:ATP binding"/>
    <property type="evidence" value="ECO:0007669"/>
    <property type="project" value="UniProtKB-UniRule"/>
</dbReference>
<feature type="binding site" evidence="7">
    <location>
        <position position="469"/>
    </location>
    <ligand>
        <name>ATP</name>
        <dbReference type="ChEBI" id="CHEBI:30616"/>
    </ligand>
</feature>
<dbReference type="HAMAP" id="MF_00044">
    <property type="entry name" value="Asp_tRNA_synth_type1"/>
    <property type="match status" value="1"/>
</dbReference>
<evidence type="ECO:0000259" key="8">
    <source>
        <dbReference type="PROSITE" id="PS50862"/>
    </source>
</evidence>
<feature type="binding site" evidence="7">
    <location>
        <position position="222"/>
    </location>
    <ligand>
        <name>L-aspartate</name>
        <dbReference type="ChEBI" id="CHEBI:29991"/>
    </ligand>
</feature>
<feature type="binding site" evidence="7">
    <location>
        <position position="435"/>
    </location>
    <ligand>
        <name>L-aspartate</name>
        <dbReference type="ChEBI" id="CHEBI:29991"/>
    </ligand>
</feature>
<dbReference type="GO" id="GO:0004815">
    <property type="term" value="F:aspartate-tRNA ligase activity"/>
    <property type="evidence" value="ECO:0007669"/>
    <property type="project" value="UniProtKB-UniRule"/>
</dbReference>
<dbReference type="PANTHER" id="PTHR22594:SF5">
    <property type="entry name" value="ASPARTATE--TRNA LIGASE, MITOCHONDRIAL"/>
    <property type="match status" value="1"/>
</dbReference>
<dbReference type="InterPro" id="IPR029351">
    <property type="entry name" value="GAD_dom"/>
</dbReference>
<keyword evidence="5 7" id="KW-0648">Protein biosynthesis</keyword>
<dbReference type="GO" id="GO:0050560">
    <property type="term" value="F:aspartate-tRNA(Asn) ligase activity"/>
    <property type="evidence" value="ECO:0007669"/>
    <property type="project" value="UniProtKB-EC"/>
</dbReference>
<comment type="caution">
    <text evidence="9">The sequence shown here is derived from an EMBL/GenBank/DDBJ whole genome shotgun (WGS) entry which is preliminary data.</text>
</comment>
<dbReference type="EC" id="6.1.1.23" evidence="7"/>
<keyword evidence="6 7" id="KW-0030">Aminoacyl-tRNA synthetase</keyword>
<dbReference type="EMBL" id="DSTT01000005">
    <property type="protein sequence ID" value="HFK23940.1"/>
    <property type="molecule type" value="Genomic_DNA"/>
</dbReference>
<name>A0A7C3N777_UNCW3</name>
<feature type="binding site" evidence="7">
    <location>
        <position position="231"/>
    </location>
    <ligand>
        <name>ATP</name>
        <dbReference type="ChEBI" id="CHEBI:30616"/>
    </ligand>
</feature>
<dbReference type="NCBIfam" id="TIGR00459">
    <property type="entry name" value="aspS_bact"/>
    <property type="match status" value="1"/>
</dbReference>
<dbReference type="InterPro" id="IPR047089">
    <property type="entry name" value="Asp-tRNA-ligase_1_N"/>
</dbReference>
<dbReference type="Pfam" id="PF02938">
    <property type="entry name" value="GAD"/>
    <property type="match status" value="1"/>
</dbReference>
<dbReference type="GO" id="GO:0006422">
    <property type="term" value="P:aspartyl-tRNA aminoacylation"/>
    <property type="evidence" value="ECO:0007669"/>
    <property type="project" value="UniProtKB-UniRule"/>
</dbReference>
<dbReference type="InterPro" id="IPR012340">
    <property type="entry name" value="NA-bd_OB-fold"/>
</dbReference>
<dbReference type="SUPFAM" id="SSF50249">
    <property type="entry name" value="Nucleic acid-binding proteins"/>
    <property type="match status" value="1"/>
</dbReference>
<dbReference type="PANTHER" id="PTHR22594">
    <property type="entry name" value="ASPARTYL/LYSYL-TRNA SYNTHETASE"/>
    <property type="match status" value="1"/>
</dbReference>
<accession>A0A7C3N777</accession>
<dbReference type="Gene3D" id="3.30.930.10">
    <property type="entry name" value="Bira Bifunctional Protein, Domain 2"/>
    <property type="match status" value="1"/>
</dbReference>
<dbReference type="InterPro" id="IPR002312">
    <property type="entry name" value="Asp/Asn-tRNA-synth_IIb"/>
</dbReference>
<keyword evidence="4 7" id="KW-0067">ATP-binding</keyword>
<dbReference type="GO" id="GO:0003676">
    <property type="term" value="F:nucleic acid binding"/>
    <property type="evidence" value="ECO:0007669"/>
    <property type="project" value="InterPro"/>
</dbReference>
<dbReference type="SUPFAM" id="SSF55261">
    <property type="entry name" value="GAD domain-like"/>
    <property type="match status" value="1"/>
</dbReference>
<dbReference type="GO" id="GO:0005737">
    <property type="term" value="C:cytoplasm"/>
    <property type="evidence" value="ECO:0007669"/>
    <property type="project" value="UniProtKB-SubCell"/>
</dbReference>
<comment type="similarity">
    <text evidence="1 7">Belongs to the class-II aminoacyl-tRNA synthetase family. Type 1 subfamily.</text>
</comment>
<feature type="binding site" evidence="7">
    <location>
        <position position="476"/>
    </location>
    <ligand>
        <name>L-aspartate</name>
        <dbReference type="ChEBI" id="CHEBI:29991"/>
    </ligand>
</feature>
<dbReference type="Pfam" id="PF00152">
    <property type="entry name" value="tRNA-synt_2"/>
    <property type="match status" value="1"/>
</dbReference>
<evidence type="ECO:0000256" key="4">
    <source>
        <dbReference type="ARBA" id="ARBA00022840"/>
    </source>
</evidence>
<protein>
    <recommendedName>
        <fullName evidence="7">Aspartate--tRNA(Asp/Asn) ligase</fullName>
        <ecNumber evidence="7">6.1.1.23</ecNumber>
    </recommendedName>
    <alternativeName>
        <fullName evidence="7">Aspartyl-tRNA synthetase</fullName>
        <shortName evidence="7">AspRS</shortName>
    </alternativeName>
    <alternativeName>
        <fullName evidence="7">Non-discriminating aspartyl-tRNA synthetase</fullName>
        <shortName evidence="7">ND-AspRS</shortName>
    </alternativeName>
</protein>